<keyword evidence="1" id="KW-1133">Transmembrane helix</keyword>
<evidence type="ECO:0008006" key="4">
    <source>
        <dbReference type="Google" id="ProtNLM"/>
    </source>
</evidence>
<keyword evidence="1" id="KW-0472">Membrane</keyword>
<accession>A0ABD3FI80</accession>
<proteinExistence type="predicted"/>
<sequence>MGGGYNRSAYRDMDEEFFASLEAANYECHESPVKKTTSESTILHKHYAQRRATRTRVVVTLSLMLLAGVGSAALYSSVDASTLALKVRAPSPMFRGSSTKIGSDPKSGEVFTGDDSPAFGDAILASDETLSQDETNYALDDAILDELDPYDEFRQDGKQLEAN</sequence>
<keyword evidence="3" id="KW-1185">Reference proteome</keyword>
<feature type="transmembrane region" description="Helical" evidence="1">
    <location>
        <begin position="57"/>
        <end position="78"/>
    </location>
</feature>
<reference evidence="2 3" key="1">
    <citation type="submission" date="2024-09" db="EMBL/GenBank/DDBJ databases">
        <title>Genome sequencing and assembly of Phytophthora oleae, isolate VK10A, causative agent of rot of olive drupes.</title>
        <authorList>
            <person name="Conti Taguali S."/>
            <person name="Riolo M."/>
            <person name="La Spada F."/>
            <person name="Cacciola S.O."/>
            <person name="Dionisio G."/>
        </authorList>
    </citation>
    <scope>NUCLEOTIDE SEQUENCE [LARGE SCALE GENOMIC DNA]</scope>
    <source>
        <strain evidence="2 3">VK10A</strain>
    </source>
</reference>
<dbReference type="AlphaFoldDB" id="A0ABD3FI80"/>
<keyword evidence="1" id="KW-0812">Transmembrane</keyword>
<evidence type="ECO:0000256" key="1">
    <source>
        <dbReference type="SAM" id="Phobius"/>
    </source>
</evidence>
<dbReference type="Proteomes" id="UP001632037">
    <property type="component" value="Unassembled WGS sequence"/>
</dbReference>
<gene>
    <name evidence="2" type="ORF">V7S43_008711</name>
</gene>
<organism evidence="2 3">
    <name type="scientific">Phytophthora oleae</name>
    <dbReference type="NCBI Taxonomy" id="2107226"/>
    <lineage>
        <taxon>Eukaryota</taxon>
        <taxon>Sar</taxon>
        <taxon>Stramenopiles</taxon>
        <taxon>Oomycota</taxon>
        <taxon>Peronosporomycetes</taxon>
        <taxon>Peronosporales</taxon>
        <taxon>Peronosporaceae</taxon>
        <taxon>Phytophthora</taxon>
    </lineage>
</organism>
<dbReference type="EMBL" id="JBIMZQ010000017">
    <property type="protein sequence ID" value="KAL3666463.1"/>
    <property type="molecule type" value="Genomic_DNA"/>
</dbReference>
<evidence type="ECO:0000313" key="3">
    <source>
        <dbReference type="Proteomes" id="UP001632037"/>
    </source>
</evidence>
<protein>
    <recommendedName>
        <fullName evidence="4">RxLR effector protein</fullName>
    </recommendedName>
</protein>
<evidence type="ECO:0000313" key="2">
    <source>
        <dbReference type="EMBL" id="KAL3666463.1"/>
    </source>
</evidence>
<comment type="caution">
    <text evidence="2">The sequence shown here is derived from an EMBL/GenBank/DDBJ whole genome shotgun (WGS) entry which is preliminary data.</text>
</comment>
<name>A0ABD3FI80_9STRA</name>